<name>S3J214_9ENTR</name>
<dbReference type="Proteomes" id="UP000014585">
    <property type="component" value="Unassembled WGS sequence"/>
</dbReference>
<reference evidence="1 2" key="1">
    <citation type="submission" date="2013-04" db="EMBL/GenBank/DDBJ databases">
        <authorList>
            <person name="Weinstock G."/>
            <person name="Sodergren E."/>
            <person name="Lobos E.A."/>
            <person name="Fulton L."/>
            <person name="Fulton R."/>
            <person name="Courtney L."/>
            <person name="Fronick C."/>
            <person name="O'Laughlin M."/>
            <person name="Godfrey J."/>
            <person name="Wilson R.M."/>
            <person name="Miner T."/>
            <person name="Farmer C."/>
            <person name="Delehaunty K."/>
            <person name="Cordes M."/>
            <person name="Minx P."/>
            <person name="Tomlinson C."/>
            <person name="Chen J."/>
            <person name="Wollam A."/>
            <person name="Pepin K.H."/>
            <person name="Palsikar V.B."/>
            <person name="Zhang X."/>
            <person name="Suruliraj S."/>
            <person name="Perna N.T."/>
            <person name="Plunkett G."/>
            <person name="Warren W."/>
            <person name="Mitreva M."/>
            <person name="Mardis E.R."/>
            <person name="Wilson R.K."/>
        </authorList>
    </citation>
    <scope>NUCLEOTIDE SEQUENCE [LARGE SCALE GENOMIC DNA]</scope>
    <source>
        <strain evidence="1 2">DSM 4568</strain>
    </source>
</reference>
<dbReference type="STRING" id="566551.HMPREF0201_01361"/>
<proteinExistence type="predicted"/>
<sequence>MLGGYFKSLLKLHLLTYRHIFGNCALCSRQKHGRGEWIGIHFRQHPTGAL</sequence>
<evidence type="ECO:0000313" key="1">
    <source>
        <dbReference type="EMBL" id="EPF18756.1"/>
    </source>
</evidence>
<dbReference type="HOGENOM" id="CLU_3115927_0_0_6"/>
<dbReference type="AlphaFoldDB" id="S3J214"/>
<gene>
    <name evidence="1" type="ORF">HMPREF0201_01361</name>
</gene>
<dbReference type="EMBL" id="ATDT01000006">
    <property type="protein sequence ID" value="EPF18756.1"/>
    <property type="molecule type" value="Genomic_DNA"/>
</dbReference>
<protein>
    <submittedName>
        <fullName evidence="1">Uncharacterized protein</fullName>
    </submittedName>
</protein>
<accession>S3J214</accession>
<organism evidence="1 2">
    <name type="scientific">Cedecea davisae DSM 4568</name>
    <dbReference type="NCBI Taxonomy" id="566551"/>
    <lineage>
        <taxon>Bacteria</taxon>
        <taxon>Pseudomonadati</taxon>
        <taxon>Pseudomonadota</taxon>
        <taxon>Gammaproteobacteria</taxon>
        <taxon>Enterobacterales</taxon>
        <taxon>Enterobacteriaceae</taxon>
        <taxon>Cedecea</taxon>
    </lineage>
</organism>
<comment type="caution">
    <text evidence="1">The sequence shown here is derived from an EMBL/GenBank/DDBJ whole genome shotgun (WGS) entry which is preliminary data.</text>
</comment>
<evidence type="ECO:0000313" key="2">
    <source>
        <dbReference type="Proteomes" id="UP000014585"/>
    </source>
</evidence>